<feature type="transmembrane region" description="Helical" evidence="2">
    <location>
        <begin position="83"/>
        <end position="106"/>
    </location>
</feature>
<keyword evidence="4" id="KW-1185">Reference proteome</keyword>
<protein>
    <submittedName>
        <fullName evidence="3">Uncharacterized protein</fullName>
    </submittedName>
</protein>
<dbReference type="Proteomes" id="UP000027195">
    <property type="component" value="Unassembled WGS sequence"/>
</dbReference>
<gene>
    <name evidence="3" type="ORF">BOTBODRAFT_292542</name>
</gene>
<dbReference type="HOGENOM" id="CLU_1864796_0_0_1"/>
<evidence type="ECO:0000313" key="3">
    <source>
        <dbReference type="EMBL" id="KDQ15458.1"/>
    </source>
</evidence>
<name>A0A067MI62_BOTB1</name>
<dbReference type="AlphaFoldDB" id="A0A067MI62"/>
<evidence type="ECO:0000256" key="1">
    <source>
        <dbReference type="SAM" id="MobiDB-lite"/>
    </source>
</evidence>
<sequence>MTSLQRQSFSDSFGQNSPSQFIPVRAASTEDTSKSGASTDRGAESAANSNFGESRQALCSIFDVRTCVPAPSLNITLKCRRECIFCSSLCAIFWPMSSAISVYLVLVTLTGPPSCYPYRRSMKRSTYPWLWEDSLGE</sequence>
<evidence type="ECO:0000256" key="2">
    <source>
        <dbReference type="SAM" id="Phobius"/>
    </source>
</evidence>
<feature type="region of interest" description="Disordered" evidence="1">
    <location>
        <begin position="1"/>
        <end position="50"/>
    </location>
</feature>
<reference evidence="4" key="1">
    <citation type="journal article" date="2014" name="Proc. Natl. Acad. Sci. U.S.A.">
        <title>Extensive sampling of basidiomycete genomes demonstrates inadequacy of the white-rot/brown-rot paradigm for wood decay fungi.</title>
        <authorList>
            <person name="Riley R."/>
            <person name="Salamov A.A."/>
            <person name="Brown D.W."/>
            <person name="Nagy L.G."/>
            <person name="Floudas D."/>
            <person name="Held B.W."/>
            <person name="Levasseur A."/>
            <person name="Lombard V."/>
            <person name="Morin E."/>
            <person name="Otillar R."/>
            <person name="Lindquist E.A."/>
            <person name="Sun H."/>
            <person name="LaButti K.M."/>
            <person name="Schmutz J."/>
            <person name="Jabbour D."/>
            <person name="Luo H."/>
            <person name="Baker S.E."/>
            <person name="Pisabarro A.G."/>
            <person name="Walton J.D."/>
            <person name="Blanchette R.A."/>
            <person name="Henrissat B."/>
            <person name="Martin F."/>
            <person name="Cullen D."/>
            <person name="Hibbett D.S."/>
            <person name="Grigoriev I.V."/>
        </authorList>
    </citation>
    <scope>NUCLEOTIDE SEQUENCE [LARGE SCALE GENOMIC DNA]</scope>
    <source>
        <strain evidence="4">FD-172 SS1</strain>
    </source>
</reference>
<organism evidence="3 4">
    <name type="scientific">Botryobasidium botryosum (strain FD-172 SS1)</name>
    <dbReference type="NCBI Taxonomy" id="930990"/>
    <lineage>
        <taxon>Eukaryota</taxon>
        <taxon>Fungi</taxon>
        <taxon>Dikarya</taxon>
        <taxon>Basidiomycota</taxon>
        <taxon>Agaricomycotina</taxon>
        <taxon>Agaricomycetes</taxon>
        <taxon>Cantharellales</taxon>
        <taxon>Botryobasidiaceae</taxon>
        <taxon>Botryobasidium</taxon>
    </lineage>
</organism>
<accession>A0A067MI62</accession>
<proteinExistence type="predicted"/>
<dbReference type="InParanoid" id="A0A067MI62"/>
<dbReference type="EMBL" id="KL198032">
    <property type="protein sequence ID" value="KDQ15458.1"/>
    <property type="molecule type" value="Genomic_DNA"/>
</dbReference>
<evidence type="ECO:0000313" key="4">
    <source>
        <dbReference type="Proteomes" id="UP000027195"/>
    </source>
</evidence>
<keyword evidence="2" id="KW-0812">Transmembrane</keyword>
<keyword evidence="2" id="KW-0472">Membrane</keyword>
<keyword evidence="2" id="KW-1133">Transmembrane helix</keyword>
<feature type="compositionally biased region" description="Polar residues" evidence="1">
    <location>
        <begin position="1"/>
        <end position="20"/>
    </location>
</feature>